<keyword evidence="2" id="KW-1185">Reference proteome</keyword>
<reference evidence="1" key="1">
    <citation type="journal article" date="2020" name="Stud. Mycol.">
        <title>101 Dothideomycetes genomes: a test case for predicting lifestyles and emergence of pathogens.</title>
        <authorList>
            <person name="Haridas S."/>
            <person name="Albert R."/>
            <person name="Binder M."/>
            <person name="Bloem J."/>
            <person name="Labutti K."/>
            <person name="Salamov A."/>
            <person name="Andreopoulos B."/>
            <person name="Baker S."/>
            <person name="Barry K."/>
            <person name="Bills G."/>
            <person name="Bluhm B."/>
            <person name="Cannon C."/>
            <person name="Castanera R."/>
            <person name="Culley D."/>
            <person name="Daum C."/>
            <person name="Ezra D."/>
            <person name="Gonzalez J."/>
            <person name="Henrissat B."/>
            <person name="Kuo A."/>
            <person name="Liang C."/>
            <person name="Lipzen A."/>
            <person name="Lutzoni F."/>
            <person name="Magnuson J."/>
            <person name="Mondo S."/>
            <person name="Nolan M."/>
            <person name="Ohm R."/>
            <person name="Pangilinan J."/>
            <person name="Park H.-J."/>
            <person name="Ramirez L."/>
            <person name="Alfaro M."/>
            <person name="Sun H."/>
            <person name="Tritt A."/>
            <person name="Yoshinaga Y."/>
            <person name="Zwiers L.-H."/>
            <person name="Turgeon B."/>
            <person name="Goodwin S."/>
            <person name="Spatafora J."/>
            <person name="Crous P."/>
            <person name="Grigoriev I."/>
        </authorList>
    </citation>
    <scope>NUCLEOTIDE SEQUENCE</scope>
    <source>
        <strain evidence="1">ATCC 200398</strain>
    </source>
</reference>
<gene>
    <name evidence="1" type="ORF">BDR25DRAFT_312057</name>
</gene>
<comment type="caution">
    <text evidence="1">The sequence shown here is derived from an EMBL/GenBank/DDBJ whole genome shotgun (WGS) entry which is preliminary data.</text>
</comment>
<protein>
    <submittedName>
        <fullName evidence="1">Uncharacterized protein</fullName>
    </submittedName>
</protein>
<sequence>MADEQPAEESILALSDSSMTALITSAHFVSMTEPTESQTPTSLASALPSITHVVTSVRPAQSIQNIIAIDESMIPPQWRPRPLHSTGTAWYYGVEVMGGMLVGGILVVFIITWCQCWWVGNCFWNFDRRGMKKRKASWERY</sequence>
<dbReference type="Proteomes" id="UP000799755">
    <property type="component" value="Unassembled WGS sequence"/>
</dbReference>
<organism evidence="1 2">
    <name type="scientific">Lindgomyces ingoldianus</name>
    <dbReference type="NCBI Taxonomy" id="673940"/>
    <lineage>
        <taxon>Eukaryota</taxon>
        <taxon>Fungi</taxon>
        <taxon>Dikarya</taxon>
        <taxon>Ascomycota</taxon>
        <taxon>Pezizomycotina</taxon>
        <taxon>Dothideomycetes</taxon>
        <taxon>Pleosporomycetidae</taxon>
        <taxon>Pleosporales</taxon>
        <taxon>Lindgomycetaceae</taxon>
        <taxon>Lindgomyces</taxon>
    </lineage>
</organism>
<evidence type="ECO:0000313" key="2">
    <source>
        <dbReference type="Proteomes" id="UP000799755"/>
    </source>
</evidence>
<evidence type="ECO:0000313" key="1">
    <source>
        <dbReference type="EMBL" id="KAF2473888.1"/>
    </source>
</evidence>
<dbReference type="EMBL" id="MU003499">
    <property type="protein sequence ID" value="KAF2473888.1"/>
    <property type="molecule type" value="Genomic_DNA"/>
</dbReference>
<name>A0ACB6R4X5_9PLEO</name>
<proteinExistence type="predicted"/>
<accession>A0ACB6R4X5</accession>